<name>A0A1B8QJI2_9GAMM</name>
<keyword evidence="2" id="KW-0479">Metal-binding</keyword>
<dbReference type="Gene3D" id="3.40.50.300">
    <property type="entry name" value="P-loop containing nucleotide triphosphate hydrolases"/>
    <property type="match status" value="1"/>
</dbReference>
<gene>
    <name evidence="2" type="primary">bioD</name>
    <name evidence="3" type="ORF">A9306_05070</name>
</gene>
<comment type="subcellular location">
    <subcellularLocation>
        <location evidence="2">Cytoplasm</location>
    </subcellularLocation>
</comment>
<dbReference type="PANTHER" id="PTHR43210">
    <property type="entry name" value="DETHIOBIOTIN SYNTHETASE"/>
    <property type="match status" value="1"/>
</dbReference>
<keyword evidence="2" id="KW-0963">Cytoplasm</keyword>
<dbReference type="InterPro" id="IPR004472">
    <property type="entry name" value="DTB_synth_BioD"/>
</dbReference>
<feature type="binding site" evidence="2">
    <location>
        <position position="80"/>
    </location>
    <ligand>
        <name>ATP</name>
        <dbReference type="ChEBI" id="CHEBI:30616"/>
    </ligand>
</feature>
<organism evidence="3 4">
    <name type="scientific">Faucicola atlantae</name>
    <dbReference type="NCBI Taxonomy" id="34059"/>
    <lineage>
        <taxon>Bacteria</taxon>
        <taxon>Pseudomonadati</taxon>
        <taxon>Pseudomonadota</taxon>
        <taxon>Gammaproteobacteria</taxon>
        <taxon>Moraxellales</taxon>
        <taxon>Moraxellaceae</taxon>
        <taxon>Faucicola</taxon>
    </lineage>
</organism>
<comment type="pathway">
    <text evidence="2">Cofactor biosynthesis; biotin biosynthesis; biotin from 7,8-diaminononanoate: step 1/2.</text>
</comment>
<comment type="similarity">
    <text evidence="2">Belongs to the dethiobiotin synthetase family.</text>
</comment>
<feature type="binding site" evidence="2">
    <location>
        <begin position="42"/>
        <end position="47"/>
    </location>
    <ligand>
        <name>ATP</name>
        <dbReference type="ChEBI" id="CHEBI:30616"/>
    </ligand>
</feature>
<dbReference type="NCBIfam" id="TIGR00347">
    <property type="entry name" value="bioD"/>
    <property type="match status" value="1"/>
</dbReference>
<dbReference type="GO" id="GO:0009102">
    <property type="term" value="P:biotin biosynthetic process"/>
    <property type="evidence" value="ECO:0007669"/>
    <property type="project" value="UniProtKB-UniRule"/>
</dbReference>
<proteinExistence type="inferred from homology"/>
<protein>
    <recommendedName>
        <fullName evidence="2">ATP-dependent dethiobiotin synthetase BioD</fullName>
        <ecNumber evidence="2">6.3.3.3</ecNumber>
    </recommendedName>
    <alternativeName>
        <fullName evidence="2">DTB synthetase</fullName>
        <shortName evidence="2">DTBS</shortName>
    </alternativeName>
    <alternativeName>
        <fullName evidence="2">Dethiobiotin synthase</fullName>
    </alternativeName>
</protein>
<comment type="subunit">
    <text evidence="2">Homodimer.</text>
</comment>
<evidence type="ECO:0000256" key="2">
    <source>
        <dbReference type="HAMAP-Rule" id="MF_00336"/>
    </source>
</evidence>
<keyword evidence="2" id="KW-0547">Nucleotide-binding</keyword>
<feature type="binding site" evidence="2">
    <location>
        <begin position="143"/>
        <end position="146"/>
    </location>
    <ligand>
        <name>ATP</name>
        <dbReference type="ChEBI" id="CHEBI:30616"/>
    </ligand>
</feature>
<keyword evidence="2" id="KW-0436">Ligase</keyword>
<keyword evidence="4" id="KW-1185">Reference proteome</keyword>
<feature type="binding site" evidence="2">
    <location>
        <begin position="203"/>
        <end position="204"/>
    </location>
    <ligand>
        <name>ATP</name>
        <dbReference type="ChEBI" id="CHEBI:30616"/>
    </ligand>
</feature>
<dbReference type="GO" id="GO:0000287">
    <property type="term" value="F:magnesium ion binding"/>
    <property type="evidence" value="ECO:0007669"/>
    <property type="project" value="UniProtKB-UniRule"/>
</dbReference>
<evidence type="ECO:0000313" key="3">
    <source>
        <dbReference type="EMBL" id="OBX83639.1"/>
    </source>
</evidence>
<dbReference type="Proteomes" id="UP000092616">
    <property type="component" value="Unassembled WGS sequence"/>
</dbReference>
<keyword evidence="2" id="KW-0067">ATP-binding</keyword>
<comment type="cofactor">
    <cofactor evidence="2">
        <name>Mg(2+)</name>
        <dbReference type="ChEBI" id="CHEBI:18420"/>
    </cofactor>
</comment>
<dbReference type="UniPathway" id="UPA00078">
    <property type="reaction ID" value="UER00161"/>
</dbReference>
<reference evidence="3 4" key="1">
    <citation type="submission" date="2016-06" db="EMBL/GenBank/DDBJ databases">
        <title>Draft genome of Moraxella atlantae CCUG 59586.</title>
        <authorList>
            <person name="Salva-Serra F."/>
            <person name="Engstrom-Jakobsson H."/>
            <person name="Thorell K."/>
            <person name="Gonzales-Siles L."/>
            <person name="Karlsson R."/>
            <person name="Boulund F."/>
            <person name="Engstrand L."/>
            <person name="Kristiansson E."/>
            <person name="Moore E."/>
        </authorList>
    </citation>
    <scope>NUCLEOTIDE SEQUENCE [LARGE SCALE GENOMIC DNA]</scope>
    <source>
        <strain evidence="3 4">CCUG 59586</strain>
    </source>
</reference>
<sequence length="247" mass="26412">MLKYGFCHNQTAKTMPNADLPNDLTTLPMLNGVYFVTGTDTEIGKTTITAQLVRQCVTAGQRVYAIKPVTAGLEDGVSRDAQRINRFANVTPPLAAIAPVRLATPCSPHIAAARDGVQLTTDALIDAVQTTVANYPADVVLVEGAGGWFTPINATATLADVAAGLGYPVVLVVGVKLGCLNHALLSVQAIWQAGLRLALVVFNQLADDTAFAHEQVAWLRAAIMRQAQCAQAKPPQFYWHEFLPHTL</sequence>
<feature type="binding site" evidence="2">
    <location>
        <position position="143"/>
    </location>
    <ligand>
        <name>Mg(2+)</name>
        <dbReference type="ChEBI" id="CHEBI:18420"/>
    </ligand>
</feature>
<keyword evidence="1 2" id="KW-0093">Biotin biosynthesis</keyword>
<dbReference type="AlphaFoldDB" id="A0A1B8QJI2"/>
<dbReference type="PANTHER" id="PTHR43210:SF5">
    <property type="entry name" value="DETHIOBIOTIN SYNTHETASE"/>
    <property type="match status" value="1"/>
</dbReference>
<accession>A0A1B8QJI2</accession>
<dbReference type="EC" id="6.3.3.3" evidence="2"/>
<dbReference type="HAMAP" id="MF_00336">
    <property type="entry name" value="BioD"/>
    <property type="match status" value="1"/>
</dbReference>
<feature type="binding site" evidence="2">
    <location>
        <position position="80"/>
    </location>
    <ligand>
        <name>Mg(2+)</name>
        <dbReference type="ChEBI" id="CHEBI:18420"/>
    </ligand>
</feature>
<comment type="caution">
    <text evidence="3">The sequence shown here is derived from an EMBL/GenBank/DDBJ whole genome shotgun (WGS) entry which is preliminary data.</text>
</comment>
<keyword evidence="2" id="KW-0460">Magnesium</keyword>
<dbReference type="Pfam" id="PF13500">
    <property type="entry name" value="AAA_26"/>
    <property type="match status" value="1"/>
</dbReference>
<evidence type="ECO:0000313" key="4">
    <source>
        <dbReference type="Proteomes" id="UP000092616"/>
    </source>
</evidence>
<dbReference type="SUPFAM" id="SSF52540">
    <property type="entry name" value="P-loop containing nucleoside triphosphate hydrolases"/>
    <property type="match status" value="1"/>
</dbReference>
<comment type="function">
    <text evidence="2">Catalyzes a mechanistically unusual reaction, the ATP-dependent insertion of CO2 between the N7 and N8 nitrogen atoms of 7,8-diaminopelargonic acid (DAPA, also called 7,8-diammoniononanoate) to form a ureido ring.</text>
</comment>
<feature type="binding site" evidence="2">
    <location>
        <position position="46"/>
    </location>
    <ligand>
        <name>Mg(2+)</name>
        <dbReference type="ChEBI" id="CHEBI:18420"/>
    </ligand>
</feature>
<comment type="catalytic activity">
    <reaction evidence="2">
        <text>(7R,8S)-7,8-diammoniononanoate + CO2 + ATP = (4R,5S)-dethiobiotin + ADP + phosphate + 3 H(+)</text>
        <dbReference type="Rhea" id="RHEA:15805"/>
        <dbReference type="ChEBI" id="CHEBI:15378"/>
        <dbReference type="ChEBI" id="CHEBI:16526"/>
        <dbReference type="ChEBI" id="CHEBI:30616"/>
        <dbReference type="ChEBI" id="CHEBI:43474"/>
        <dbReference type="ChEBI" id="CHEBI:149469"/>
        <dbReference type="ChEBI" id="CHEBI:149473"/>
        <dbReference type="ChEBI" id="CHEBI:456216"/>
        <dbReference type="EC" id="6.3.3.3"/>
    </reaction>
</comment>
<dbReference type="GO" id="GO:0005829">
    <property type="term" value="C:cytosol"/>
    <property type="evidence" value="ECO:0007669"/>
    <property type="project" value="TreeGrafter"/>
</dbReference>
<evidence type="ECO:0000256" key="1">
    <source>
        <dbReference type="ARBA" id="ARBA00022756"/>
    </source>
</evidence>
<dbReference type="GO" id="GO:0004141">
    <property type="term" value="F:dethiobiotin synthase activity"/>
    <property type="evidence" value="ECO:0007669"/>
    <property type="project" value="UniProtKB-UniRule"/>
</dbReference>
<dbReference type="InterPro" id="IPR027417">
    <property type="entry name" value="P-loop_NTPase"/>
</dbReference>
<dbReference type="CDD" id="cd03109">
    <property type="entry name" value="DTBS"/>
    <property type="match status" value="1"/>
</dbReference>
<feature type="active site" evidence="2">
    <location>
        <position position="67"/>
    </location>
</feature>
<comment type="caution">
    <text evidence="2">Lacks conserved residue(s) required for the propagation of feature annotation.</text>
</comment>
<dbReference type="EMBL" id="LZNA01000017">
    <property type="protein sequence ID" value="OBX83639.1"/>
    <property type="molecule type" value="Genomic_DNA"/>
</dbReference>
<dbReference type="GO" id="GO:0005524">
    <property type="term" value="F:ATP binding"/>
    <property type="evidence" value="ECO:0007669"/>
    <property type="project" value="UniProtKB-UniRule"/>
</dbReference>